<dbReference type="EC" id="2.4.-.-" evidence="3"/>
<dbReference type="InterPro" id="IPR029044">
    <property type="entry name" value="Nucleotide-diphossugar_trans"/>
</dbReference>
<reference evidence="3" key="1">
    <citation type="submission" date="2022-07" db="EMBL/GenBank/DDBJ databases">
        <title>Gramela sediminis sp. nov., isolated from deep-sea sediment of the Indian Ocean.</title>
        <authorList>
            <person name="Shi H."/>
        </authorList>
    </citation>
    <scope>NUCLEOTIDE SEQUENCE</scope>
    <source>
        <strain evidence="3">GC03-9</strain>
    </source>
</reference>
<comment type="caution">
    <text evidence="3">The sequence shown here is derived from an EMBL/GenBank/DDBJ whole genome shotgun (WGS) entry which is preliminary data.</text>
</comment>
<keyword evidence="1" id="KW-1133">Transmembrane helix</keyword>
<dbReference type="PANTHER" id="PTHR22916:SF64">
    <property type="entry name" value="TRANSFERASE, PUTATIVE-RELATED"/>
    <property type="match status" value="1"/>
</dbReference>
<dbReference type="SUPFAM" id="SSF53448">
    <property type="entry name" value="Nucleotide-diphospho-sugar transferases"/>
    <property type="match status" value="1"/>
</dbReference>
<sequence>MRPEYSFIIPVYNRPEEIRELLESMLHLQAPVPFEVVIVEDGSDLRSEEIVREYSNRLEISYYFKPNSGPGDSRNYGMKKAKADYFLILDSDVLLPEDYLEQVHQFLLKNPCDCFGGPDAAHPSFSNVQKAIDYSMTSFLTTGGIRGGKKAVNEFQPRSFNMGLSRNAFESSAGFGEIHPGEDPDLSLRLKKMGFKICLIPDARVFHKRRIDWKKFHIQVKKFGLVRPILNLWHPGSARITYWFPSVFMLGLLLSLILAILGVPEFLGIFAIYFLIVGIDAAIKNKSIYIGLLAIRAVFVQFLGYGYGFLNSTYKIGILKIQPEKAFPKLFFKKHSSA</sequence>
<evidence type="ECO:0000313" key="3">
    <source>
        <dbReference type="EMBL" id="MCP9199749.1"/>
    </source>
</evidence>
<keyword evidence="1" id="KW-0812">Transmembrane</keyword>
<name>A0A9X2I8F0_9FLAO</name>
<dbReference type="RefSeq" id="WP_241551565.1">
    <property type="nucleotide sequence ID" value="NZ_JANCNS010000002.1"/>
</dbReference>
<evidence type="ECO:0000256" key="1">
    <source>
        <dbReference type="SAM" id="Phobius"/>
    </source>
</evidence>
<keyword evidence="3" id="KW-0808">Transferase</keyword>
<keyword evidence="1" id="KW-0472">Membrane</keyword>
<feature type="domain" description="Glycosyltransferase 2-like" evidence="2">
    <location>
        <begin position="6"/>
        <end position="117"/>
    </location>
</feature>
<dbReference type="GO" id="GO:0016758">
    <property type="term" value="F:hexosyltransferase activity"/>
    <property type="evidence" value="ECO:0007669"/>
    <property type="project" value="UniProtKB-ARBA"/>
</dbReference>
<evidence type="ECO:0000313" key="4">
    <source>
        <dbReference type="Proteomes" id="UP001155280"/>
    </source>
</evidence>
<organism evidence="3 4">
    <name type="scientific">Christiangramia oceanisediminis</name>
    <dbReference type="NCBI Taxonomy" id="2920386"/>
    <lineage>
        <taxon>Bacteria</taxon>
        <taxon>Pseudomonadati</taxon>
        <taxon>Bacteroidota</taxon>
        <taxon>Flavobacteriia</taxon>
        <taxon>Flavobacteriales</taxon>
        <taxon>Flavobacteriaceae</taxon>
        <taxon>Christiangramia</taxon>
    </lineage>
</organism>
<feature type="transmembrane region" description="Helical" evidence="1">
    <location>
        <begin position="288"/>
        <end position="310"/>
    </location>
</feature>
<dbReference type="PANTHER" id="PTHR22916">
    <property type="entry name" value="GLYCOSYLTRANSFERASE"/>
    <property type="match status" value="1"/>
</dbReference>
<dbReference type="EMBL" id="JANCNS010000002">
    <property type="protein sequence ID" value="MCP9199749.1"/>
    <property type="molecule type" value="Genomic_DNA"/>
</dbReference>
<dbReference type="Gene3D" id="3.90.550.10">
    <property type="entry name" value="Spore Coat Polysaccharide Biosynthesis Protein SpsA, Chain A"/>
    <property type="match status" value="1"/>
</dbReference>
<dbReference type="InterPro" id="IPR001173">
    <property type="entry name" value="Glyco_trans_2-like"/>
</dbReference>
<dbReference type="AlphaFoldDB" id="A0A9X2I8F0"/>
<feature type="transmembrane region" description="Helical" evidence="1">
    <location>
        <begin position="247"/>
        <end position="276"/>
    </location>
</feature>
<dbReference type="Pfam" id="PF00535">
    <property type="entry name" value="Glycos_transf_2"/>
    <property type="match status" value="1"/>
</dbReference>
<protein>
    <submittedName>
        <fullName evidence="3">Glycosyltransferase</fullName>
        <ecNumber evidence="3">2.4.-.-</ecNumber>
    </submittedName>
</protein>
<dbReference type="Proteomes" id="UP001155280">
    <property type="component" value="Unassembled WGS sequence"/>
</dbReference>
<keyword evidence="4" id="KW-1185">Reference proteome</keyword>
<proteinExistence type="predicted"/>
<gene>
    <name evidence="3" type="ORF">MKO06_07525</name>
</gene>
<keyword evidence="3" id="KW-0328">Glycosyltransferase</keyword>
<evidence type="ECO:0000259" key="2">
    <source>
        <dbReference type="Pfam" id="PF00535"/>
    </source>
</evidence>
<accession>A0A9X2I8F0</accession>